<dbReference type="EMBL" id="CP020925">
    <property type="protein sequence ID" value="ATP18552.1"/>
    <property type="molecule type" value="Genomic_DNA"/>
</dbReference>
<reference evidence="3 4" key="1">
    <citation type="submission" date="2017-04" db="EMBL/GenBank/DDBJ databases">
        <title>Characterization, genome and methylation analysis of a phthalic acid esters degrading strain Sphingobium yanoikuyae SHJ.</title>
        <authorList>
            <person name="Feng L."/>
        </authorList>
    </citation>
    <scope>NUCLEOTIDE SEQUENCE [LARGE SCALE GENOMIC DNA]</scope>
    <source>
        <strain evidence="3 4">SHJ</strain>
    </source>
</reference>
<keyword evidence="2" id="KW-0472">Membrane</keyword>
<organism evidence="3 4">
    <name type="scientific">Sphingobium yanoikuyae</name>
    <name type="common">Sphingomonas yanoikuyae</name>
    <dbReference type="NCBI Taxonomy" id="13690"/>
    <lineage>
        <taxon>Bacteria</taxon>
        <taxon>Pseudomonadati</taxon>
        <taxon>Pseudomonadota</taxon>
        <taxon>Alphaproteobacteria</taxon>
        <taxon>Sphingomonadales</taxon>
        <taxon>Sphingomonadaceae</taxon>
        <taxon>Sphingobium</taxon>
    </lineage>
</organism>
<evidence type="ECO:0000313" key="4">
    <source>
        <dbReference type="Proteomes" id="UP000037029"/>
    </source>
</evidence>
<name>A0A0J9CYR0_SPHYA</name>
<gene>
    <name evidence="3" type="ORF">BV87_09220</name>
</gene>
<proteinExistence type="predicted"/>
<accession>A0A0J9CYR0</accession>
<sequence length="214" mass="24724">MADVEDRKITNPVVRWVGNGMVAVAVTIFILYILDYQLGWIDCWAFEWGDFATLVTGAIAAIGAVWIGIRQSKISDRQTEILNHQVEIERISLRAELYDRRMKCFSDIVVFAANTGFTDEKSTGVTFREFSMAVASVKFLFNEEIYDVAATMRRHVMSYRALRVDMDNWDRFDAEERSEQGKRSRRSAAAARDHSEMFEKLATPMMRIDRDERI</sequence>
<evidence type="ECO:0000256" key="1">
    <source>
        <dbReference type="SAM" id="MobiDB-lite"/>
    </source>
</evidence>
<keyword evidence="2" id="KW-1133">Transmembrane helix</keyword>
<evidence type="ECO:0000313" key="3">
    <source>
        <dbReference type="EMBL" id="ATP18552.1"/>
    </source>
</evidence>
<feature type="transmembrane region" description="Helical" evidence="2">
    <location>
        <begin position="46"/>
        <end position="69"/>
    </location>
</feature>
<feature type="region of interest" description="Disordered" evidence="1">
    <location>
        <begin position="175"/>
        <end position="195"/>
    </location>
</feature>
<evidence type="ECO:0008006" key="5">
    <source>
        <dbReference type="Google" id="ProtNLM"/>
    </source>
</evidence>
<dbReference type="AlphaFoldDB" id="A0A0J9CYR0"/>
<protein>
    <recommendedName>
        <fullName evidence="5">DUF4760 domain-containing protein</fullName>
    </recommendedName>
</protein>
<dbReference type="Proteomes" id="UP000037029">
    <property type="component" value="Chromosome"/>
</dbReference>
<evidence type="ECO:0000256" key="2">
    <source>
        <dbReference type="SAM" id="Phobius"/>
    </source>
</evidence>
<keyword evidence="2" id="KW-0812">Transmembrane</keyword>
<dbReference type="RefSeq" id="WP_048938304.1">
    <property type="nucleotide sequence ID" value="NZ_CP020925.1"/>
</dbReference>
<feature type="transmembrane region" description="Helical" evidence="2">
    <location>
        <begin position="12"/>
        <end position="34"/>
    </location>
</feature>